<dbReference type="Proteomes" id="UP000285882">
    <property type="component" value="Chromosome"/>
</dbReference>
<dbReference type="EMBL" id="CP025688">
    <property type="protein sequence ID" value="QAA22618.1"/>
    <property type="molecule type" value="Genomic_DNA"/>
</dbReference>
<accession>A0ABX5Q7J0</accession>
<keyword evidence="2" id="KW-1185">Reference proteome</keyword>
<dbReference type="Pfam" id="PF07307">
    <property type="entry name" value="HEPPP_synt_1"/>
    <property type="match status" value="1"/>
</dbReference>
<evidence type="ECO:0000313" key="2">
    <source>
        <dbReference type="Proteomes" id="UP000285882"/>
    </source>
</evidence>
<protein>
    <submittedName>
        <fullName evidence="1">Heptaprenyl diphosphate synthase</fullName>
    </submittedName>
</protein>
<reference evidence="1 2" key="1">
    <citation type="submission" date="2018-01" db="EMBL/GenBank/DDBJ databases">
        <title>Complete genome sequencing of Sporolactobacillus terrae DLG3.</title>
        <authorList>
            <person name="Nam Y.-D."/>
            <person name="Kang J."/>
            <person name="Chung W.-H."/>
        </authorList>
    </citation>
    <scope>NUCLEOTIDE SEQUENCE [LARGE SCALE GENOMIC DNA]</scope>
    <source>
        <strain evidence="1 2">DLG3</strain>
    </source>
</reference>
<evidence type="ECO:0000313" key="1">
    <source>
        <dbReference type="EMBL" id="QAA22618.1"/>
    </source>
</evidence>
<dbReference type="InterPro" id="IPR009920">
    <property type="entry name" value="HEPPP_synth_su1"/>
</dbReference>
<dbReference type="Gene3D" id="1.20.120.1450">
    <property type="match status" value="1"/>
</dbReference>
<gene>
    <name evidence="1" type="ORF">C0674_08240</name>
</gene>
<proteinExistence type="predicted"/>
<name>A0ABX5Q7J0_9BACL</name>
<organism evidence="1 2">
    <name type="scientific">Sporolactobacillus terrae</name>
    <dbReference type="NCBI Taxonomy" id="269673"/>
    <lineage>
        <taxon>Bacteria</taxon>
        <taxon>Bacillati</taxon>
        <taxon>Bacillota</taxon>
        <taxon>Bacilli</taxon>
        <taxon>Bacillales</taxon>
        <taxon>Sporolactobacillaceae</taxon>
        <taxon>Sporolactobacillus</taxon>
    </lineage>
</organism>
<sequence>MKMFDMGGQALSLFKELDLVCHQLCLELKHEYVQAVLPKPDIDRDKLTIYYMLFRMNEPQQAAGSYTKSVMVAEIGLNTHETMTCEKRTNKELLKQRQLTVLSGDFYSALYYYTLARQSNIELVKWVAQAIQNFNEYKCALFFPPVHFGWQELIHEIKKIESALVGKIARQLGFKHVVPYISDFFLIKRLIAERDLRNEEKHTGYFSKMRLDDDDQLVEKLDSEIKNRTAQLSQALKRSEDQSELFLKLKDYINLQLPLTA</sequence>